<evidence type="ECO:0000313" key="6">
    <source>
        <dbReference type="Proteomes" id="UP000824596"/>
    </source>
</evidence>
<dbReference type="RefSeq" id="XP_044717461.1">
    <property type="nucleotide sequence ID" value="XM_044867440.1"/>
</dbReference>
<reference evidence="5" key="1">
    <citation type="submission" date="2021-09" db="EMBL/GenBank/DDBJ databases">
        <title>A high-quality genome of the endoparasitic fungus Hirsutella rhossiliensis with a comparison of Hirsutella genomes reveals transposable elements contributing to genome size variation.</title>
        <authorList>
            <person name="Lin R."/>
            <person name="Jiao Y."/>
            <person name="Sun X."/>
            <person name="Ling J."/>
            <person name="Xie B."/>
            <person name="Cheng X."/>
        </authorList>
    </citation>
    <scope>NUCLEOTIDE SEQUENCE</scope>
    <source>
        <strain evidence="5">HR02</strain>
    </source>
</reference>
<feature type="region of interest" description="Disordered" evidence="2">
    <location>
        <begin position="243"/>
        <end position="362"/>
    </location>
</feature>
<gene>
    <name evidence="5" type="ORF">HRG_08969</name>
</gene>
<evidence type="ECO:0000256" key="3">
    <source>
        <dbReference type="SAM" id="SignalP"/>
    </source>
</evidence>
<feature type="region of interest" description="Disordered" evidence="2">
    <location>
        <begin position="23"/>
        <end position="49"/>
    </location>
</feature>
<evidence type="ECO:0000313" key="5">
    <source>
        <dbReference type="EMBL" id="KAH0959948.1"/>
    </source>
</evidence>
<keyword evidence="6" id="KW-1185">Reference proteome</keyword>
<dbReference type="Pfam" id="PF22784">
    <property type="entry name" value="PTP-SAK"/>
    <property type="match status" value="1"/>
</dbReference>
<proteinExistence type="predicted"/>
<keyword evidence="1" id="KW-0378">Hydrolase</keyword>
<feature type="signal peptide" evidence="3">
    <location>
        <begin position="1"/>
        <end position="18"/>
    </location>
</feature>
<dbReference type="EMBL" id="JAIZPD010000011">
    <property type="protein sequence ID" value="KAH0959948.1"/>
    <property type="molecule type" value="Genomic_DNA"/>
</dbReference>
<dbReference type="GeneID" id="68358098"/>
<evidence type="ECO:0000256" key="1">
    <source>
        <dbReference type="ARBA" id="ARBA00022801"/>
    </source>
</evidence>
<organism evidence="5 6">
    <name type="scientific">Hirsutella rhossiliensis</name>
    <dbReference type="NCBI Taxonomy" id="111463"/>
    <lineage>
        <taxon>Eukaryota</taxon>
        <taxon>Fungi</taxon>
        <taxon>Dikarya</taxon>
        <taxon>Ascomycota</taxon>
        <taxon>Pezizomycotina</taxon>
        <taxon>Sordariomycetes</taxon>
        <taxon>Hypocreomycetidae</taxon>
        <taxon>Hypocreales</taxon>
        <taxon>Ophiocordycipitaceae</taxon>
        <taxon>Hirsutella</taxon>
    </lineage>
</organism>
<protein>
    <submittedName>
        <fullName evidence="5">Protein-tyrosine phosphatase</fullName>
    </submittedName>
</protein>
<keyword evidence="3" id="KW-0732">Signal</keyword>
<feature type="domain" description="Swiss Army Knife protein DSP-PTPase phosphatase" evidence="4">
    <location>
        <begin position="95"/>
        <end position="215"/>
    </location>
</feature>
<dbReference type="Proteomes" id="UP000824596">
    <property type="component" value="Unassembled WGS sequence"/>
</dbReference>
<dbReference type="InterPro" id="IPR029021">
    <property type="entry name" value="Prot-tyrosine_phosphatase-like"/>
</dbReference>
<dbReference type="AlphaFoldDB" id="A0A9P8MQK5"/>
<comment type="caution">
    <text evidence="5">The sequence shown here is derived from an EMBL/GenBank/DDBJ whole genome shotgun (WGS) entry which is preliminary data.</text>
</comment>
<accession>A0A9P8MQK5</accession>
<sequence length="362" mass="39719">MWLPVFAVVVEALALAQALPTQGPRPWNPFTSDEPTARSGRLSPRWDQPRSLKSAAQHAGFSKFEWVDGFLESGDRLARSSAPYYKGADGDQRLTPETIAFLKQQNIGHIISLNSEANNQAIKDLLRRNNIAYTPLPVKDFSTPTLEDMKTGYAAFREHRAGTLVWCGYGHGRTGTMVTALQVYSEHEKPSPRKLLPGDYTKNHVETPNQIRLLDKLQRSLQPGAFRQAARKVVQGLRNMVAKAKGQATDGHLTRPKLPPKKAGEKSKPGHRPGPKTPKLVADVWPAQTPSKPLKDAPKKFGHGMAAQNLGKPSKAPGLVTSKPPAQPGKKLGMATQGPDKMFFAGRMRPGMYIGNPKIRVP</sequence>
<dbReference type="GO" id="GO:0016791">
    <property type="term" value="F:phosphatase activity"/>
    <property type="evidence" value="ECO:0007669"/>
    <property type="project" value="UniProtKB-ARBA"/>
</dbReference>
<dbReference type="Gene3D" id="3.90.190.10">
    <property type="entry name" value="Protein tyrosine phosphatase superfamily"/>
    <property type="match status" value="1"/>
</dbReference>
<evidence type="ECO:0000259" key="4">
    <source>
        <dbReference type="Pfam" id="PF22784"/>
    </source>
</evidence>
<dbReference type="OrthoDB" id="432447at2759"/>
<dbReference type="SUPFAM" id="SSF52799">
    <property type="entry name" value="(Phosphotyrosine protein) phosphatases II"/>
    <property type="match status" value="1"/>
</dbReference>
<evidence type="ECO:0000256" key="2">
    <source>
        <dbReference type="SAM" id="MobiDB-lite"/>
    </source>
</evidence>
<dbReference type="InterPro" id="IPR057023">
    <property type="entry name" value="PTP-SAK"/>
</dbReference>
<feature type="chain" id="PRO_5040472540" evidence="3">
    <location>
        <begin position="19"/>
        <end position="362"/>
    </location>
</feature>
<name>A0A9P8MQK5_9HYPO</name>